<feature type="transmembrane region" description="Helical" evidence="7">
    <location>
        <begin position="63"/>
        <end position="82"/>
    </location>
</feature>
<keyword evidence="4" id="KW-0067">ATP-binding</keyword>
<dbReference type="InterPro" id="IPR039421">
    <property type="entry name" value="Type_1_exporter"/>
</dbReference>
<keyword evidence="2 7" id="KW-0812">Transmembrane</keyword>
<dbReference type="Gene3D" id="1.20.1560.10">
    <property type="entry name" value="ABC transporter type 1, transmembrane domain"/>
    <property type="match status" value="1"/>
</dbReference>
<evidence type="ECO:0000256" key="6">
    <source>
        <dbReference type="ARBA" id="ARBA00023136"/>
    </source>
</evidence>
<keyword evidence="10" id="KW-1185">Reference proteome</keyword>
<dbReference type="PROSITE" id="PS50893">
    <property type="entry name" value="ABC_TRANSPORTER_2"/>
    <property type="match status" value="1"/>
</dbReference>
<evidence type="ECO:0000256" key="3">
    <source>
        <dbReference type="ARBA" id="ARBA00022741"/>
    </source>
</evidence>
<comment type="subcellular location">
    <subcellularLocation>
        <location evidence="1">Cell membrane</location>
        <topology evidence="1">Multi-pass membrane protein</topology>
    </subcellularLocation>
</comment>
<dbReference type="Pfam" id="PF00005">
    <property type="entry name" value="ABC_tran"/>
    <property type="match status" value="1"/>
</dbReference>
<keyword evidence="6 7" id="KW-0472">Membrane</keyword>
<evidence type="ECO:0000256" key="5">
    <source>
        <dbReference type="ARBA" id="ARBA00022989"/>
    </source>
</evidence>
<evidence type="ECO:0000259" key="8">
    <source>
        <dbReference type="PROSITE" id="PS50893"/>
    </source>
</evidence>
<dbReference type="EMBL" id="BJCC01000022">
    <property type="protein sequence ID" value="GCF94645.1"/>
    <property type="molecule type" value="Genomic_DNA"/>
</dbReference>
<dbReference type="PANTHER" id="PTHR24221:SF654">
    <property type="entry name" value="ATP-BINDING CASSETTE SUB-FAMILY B MEMBER 6"/>
    <property type="match status" value="1"/>
</dbReference>
<feature type="domain" description="ABC transporter" evidence="8">
    <location>
        <begin position="156"/>
        <end position="392"/>
    </location>
</feature>
<dbReference type="Gene3D" id="3.40.50.300">
    <property type="entry name" value="P-loop containing nucleotide triphosphate hydrolases"/>
    <property type="match status" value="1"/>
</dbReference>
<dbReference type="AlphaFoldDB" id="A0A4P5P996"/>
<dbReference type="GO" id="GO:0016887">
    <property type="term" value="F:ATP hydrolysis activity"/>
    <property type="evidence" value="ECO:0007669"/>
    <property type="project" value="InterPro"/>
</dbReference>
<dbReference type="PANTHER" id="PTHR24221">
    <property type="entry name" value="ATP-BINDING CASSETTE SUB-FAMILY B"/>
    <property type="match status" value="1"/>
</dbReference>
<accession>A0A4P5P996</accession>
<dbReference type="GO" id="GO:0005524">
    <property type="term" value="F:ATP binding"/>
    <property type="evidence" value="ECO:0007669"/>
    <property type="project" value="UniProtKB-KW"/>
</dbReference>
<name>A0A4P5P996_9ENTE</name>
<dbReference type="InterPro" id="IPR027417">
    <property type="entry name" value="P-loop_NTPase"/>
</dbReference>
<dbReference type="SUPFAM" id="SSF52540">
    <property type="entry name" value="P-loop containing nucleoside triphosphate hydrolases"/>
    <property type="match status" value="1"/>
</dbReference>
<dbReference type="SUPFAM" id="SSF90123">
    <property type="entry name" value="ABC transporter transmembrane region"/>
    <property type="match status" value="1"/>
</dbReference>
<dbReference type="InterPro" id="IPR003439">
    <property type="entry name" value="ABC_transporter-like_ATP-bd"/>
</dbReference>
<dbReference type="Proteomes" id="UP000290567">
    <property type="component" value="Unassembled WGS sequence"/>
</dbReference>
<evidence type="ECO:0000313" key="10">
    <source>
        <dbReference type="Proteomes" id="UP000290567"/>
    </source>
</evidence>
<gene>
    <name evidence="9" type="ORF">NRIC_25360</name>
</gene>
<dbReference type="GO" id="GO:0005886">
    <property type="term" value="C:plasma membrane"/>
    <property type="evidence" value="ECO:0007669"/>
    <property type="project" value="UniProtKB-SubCell"/>
</dbReference>
<dbReference type="SMART" id="SM00382">
    <property type="entry name" value="AAA"/>
    <property type="match status" value="1"/>
</dbReference>
<dbReference type="InterPro" id="IPR036640">
    <property type="entry name" value="ABC1_TM_sf"/>
</dbReference>
<keyword evidence="3" id="KW-0547">Nucleotide-binding</keyword>
<keyword evidence="5 7" id="KW-1133">Transmembrane helix</keyword>
<protein>
    <recommendedName>
        <fullName evidence="8">ABC transporter domain-containing protein</fullName>
    </recommendedName>
</protein>
<reference evidence="10" key="1">
    <citation type="submission" date="2019-02" db="EMBL/GenBank/DDBJ databases">
        <title>Draft genome sequence of Enterococcus sp. Gos25-1.</title>
        <authorList>
            <person name="Tanaka N."/>
            <person name="Shiwa Y."/>
            <person name="Fujita N."/>
        </authorList>
    </citation>
    <scope>NUCLEOTIDE SEQUENCE [LARGE SCALE GENOMIC DNA]</scope>
    <source>
        <strain evidence="10">Gos25-1</strain>
    </source>
</reference>
<evidence type="ECO:0000256" key="1">
    <source>
        <dbReference type="ARBA" id="ARBA00004651"/>
    </source>
</evidence>
<dbReference type="InterPro" id="IPR003593">
    <property type="entry name" value="AAA+_ATPase"/>
</dbReference>
<proteinExistence type="predicted"/>
<evidence type="ECO:0000313" key="9">
    <source>
        <dbReference type="EMBL" id="GCF94645.1"/>
    </source>
</evidence>
<evidence type="ECO:0000256" key="4">
    <source>
        <dbReference type="ARBA" id="ARBA00022840"/>
    </source>
</evidence>
<dbReference type="CDD" id="cd03228">
    <property type="entry name" value="ABCC_MRP_Like"/>
    <property type="match status" value="1"/>
</dbReference>
<evidence type="ECO:0000256" key="7">
    <source>
        <dbReference type="SAM" id="Phobius"/>
    </source>
</evidence>
<sequence length="397" mass="45330">MVARTSKERKVWYIDYLFTTGNAFKELKLFNFESFLKIQYEKLKKIIITQDIKIAKKYANNSLLFTTFDLISSFGLYVYIGYKTFSSIILIGDMTTYINGIDSVKNSVSSCIQAASNITRNSFYLSLLFKFLDQDNQNTTVGNDIRKKTITSIETIELKNVSYKYLGSSDYAIKNVSFVLKKGSVLGIIGKNGSGKSTLIKIILGFYKNYDGTVLVNSKDLRDIDSYSYQKQISAVFQDFIKYEFSLKDNVMISDISKYNEEDKFINSIKDVGLNDYIHNHDMILGKWFEGTDLSIGQWQKVAIARSIFKDCSMLIMDEADASLDVISQKEIYKLIAKIYTNKIGIFVSHKVISTGKIASEILVLKKGEVVEYGSSEKLAENHKHYFEMLEADMDYN</sequence>
<dbReference type="GO" id="GO:0034040">
    <property type="term" value="F:ATPase-coupled lipid transmembrane transporter activity"/>
    <property type="evidence" value="ECO:0007669"/>
    <property type="project" value="TreeGrafter"/>
</dbReference>
<organism evidence="9 10">
    <name type="scientific">Enterococcus florum</name>
    <dbReference type="NCBI Taxonomy" id="2480627"/>
    <lineage>
        <taxon>Bacteria</taxon>
        <taxon>Bacillati</taxon>
        <taxon>Bacillota</taxon>
        <taxon>Bacilli</taxon>
        <taxon>Lactobacillales</taxon>
        <taxon>Enterococcaceae</taxon>
        <taxon>Enterococcus</taxon>
    </lineage>
</organism>
<evidence type="ECO:0000256" key="2">
    <source>
        <dbReference type="ARBA" id="ARBA00022692"/>
    </source>
</evidence>
<comment type="caution">
    <text evidence="9">The sequence shown here is derived from an EMBL/GenBank/DDBJ whole genome shotgun (WGS) entry which is preliminary data.</text>
</comment>